<feature type="region of interest" description="Disordered" evidence="1">
    <location>
        <begin position="8"/>
        <end position="33"/>
    </location>
</feature>
<sequence length="126" mass="13798">MNRIYVPFQDDMSHGKGSGRQACRQGQQAREDVVPCKTRKGNEMVDELRAHGVVSTRKTRCLLVSSSPSPVWSSVLLVSSFLATTSSPHIKSSSTSSPPRQRASSLPTLSSPRPHHSLPPNYLVDE</sequence>
<accession>A0AAD8NTM2</accession>
<dbReference type="Proteomes" id="UP001229421">
    <property type="component" value="Unassembled WGS sequence"/>
</dbReference>
<keyword evidence="3" id="KW-1185">Reference proteome</keyword>
<organism evidence="2 3">
    <name type="scientific">Tagetes erecta</name>
    <name type="common">African marigold</name>
    <dbReference type="NCBI Taxonomy" id="13708"/>
    <lineage>
        <taxon>Eukaryota</taxon>
        <taxon>Viridiplantae</taxon>
        <taxon>Streptophyta</taxon>
        <taxon>Embryophyta</taxon>
        <taxon>Tracheophyta</taxon>
        <taxon>Spermatophyta</taxon>
        <taxon>Magnoliopsida</taxon>
        <taxon>eudicotyledons</taxon>
        <taxon>Gunneridae</taxon>
        <taxon>Pentapetalae</taxon>
        <taxon>asterids</taxon>
        <taxon>campanulids</taxon>
        <taxon>Asterales</taxon>
        <taxon>Asteraceae</taxon>
        <taxon>Asteroideae</taxon>
        <taxon>Heliantheae alliance</taxon>
        <taxon>Tageteae</taxon>
        <taxon>Tagetes</taxon>
    </lineage>
</organism>
<feature type="region of interest" description="Disordered" evidence="1">
    <location>
        <begin position="87"/>
        <end position="126"/>
    </location>
</feature>
<evidence type="ECO:0000313" key="3">
    <source>
        <dbReference type="Proteomes" id="UP001229421"/>
    </source>
</evidence>
<evidence type="ECO:0000256" key="1">
    <source>
        <dbReference type="SAM" id="MobiDB-lite"/>
    </source>
</evidence>
<name>A0AAD8NTM2_TARER</name>
<protein>
    <submittedName>
        <fullName evidence="2">Uncharacterized protein</fullName>
    </submittedName>
</protein>
<dbReference type="AlphaFoldDB" id="A0AAD8NTM2"/>
<reference evidence="2" key="1">
    <citation type="journal article" date="2023" name="bioRxiv">
        <title>Improved chromosome-level genome assembly for marigold (Tagetes erecta).</title>
        <authorList>
            <person name="Jiang F."/>
            <person name="Yuan L."/>
            <person name="Wang S."/>
            <person name="Wang H."/>
            <person name="Xu D."/>
            <person name="Wang A."/>
            <person name="Fan W."/>
        </authorList>
    </citation>
    <scope>NUCLEOTIDE SEQUENCE</scope>
    <source>
        <strain evidence="2">WSJ</strain>
        <tissue evidence="2">Leaf</tissue>
    </source>
</reference>
<dbReference type="EMBL" id="JAUHHV010000006">
    <property type="protein sequence ID" value="KAK1420708.1"/>
    <property type="molecule type" value="Genomic_DNA"/>
</dbReference>
<feature type="compositionally biased region" description="Low complexity" evidence="1">
    <location>
        <begin position="19"/>
        <end position="28"/>
    </location>
</feature>
<proteinExistence type="predicted"/>
<feature type="compositionally biased region" description="Low complexity" evidence="1">
    <location>
        <begin position="87"/>
        <end position="112"/>
    </location>
</feature>
<evidence type="ECO:0000313" key="2">
    <source>
        <dbReference type="EMBL" id="KAK1420708.1"/>
    </source>
</evidence>
<gene>
    <name evidence="2" type="ORF">QVD17_22525</name>
</gene>
<comment type="caution">
    <text evidence="2">The sequence shown here is derived from an EMBL/GenBank/DDBJ whole genome shotgun (WGS) entry which is preliminary data.</text>
</comment>